<dbReference type="PANTHER" id="PTHR34512:SF30">
    <property type="entry name" value="OUTER MEMBRANE PROTEIN ASSEMBLY FACTOR BAMB"/>
    <property type="match status" value="1"/>
</dbReference>
<sequence length="383" mass="42890">MIKNLRTRSTSLSDEGIYVAWKSFIYKVGLAKRRVHWRREIAGLGSSLIVDVGIVYTYSVQAESIVYAFQTSTGNLLWSTHVAPYMFHAGMQINELVAMTLVDGILYVLSSMGDIYALDKTSGAILWRCDTLPLNENHLGTIDLTIARDILYYTNQNQLFAVDIQRCQQHWMTTIPAPQIFFAHTLSNTMLFATADLDPEGSYIYAFATETGKRLWQSELLPDAIFEAPMHAGDLIICYGGTTIYALNACDGKIRWEHFVGHTSGLRPCIENGQLYLCSGSGYQQDIWTEQRLGRARGALLSLNCAHGSLAWYRNLAIAPSMFHVKRGNIYVNRADANHLYVFNAHDGTTLWQLDLALDTARMDIQPPEGFGSTLIVIPDEGK</sequence>
<dbReference type="RefSeq" id="WP_201363165.1">
    <property type="nucleotide sequence ID" value="NZ_BNJJ01000009.1"/>
</dbReference>
<dbReference type="InterPro" id="IPR015943">
    <property type="entry name" value="WD40/YVTN_repeat-like_dom_sf"/>
</dbReference>
<dbReference type="InterPro" id="IPR011047">
    <property type="entry name" value="Quinoprotein_ADH-like_sf"/>
</dbReference>
<evidence type="ECO:0000259" key="1">
    <source>
        <dbReference type="Pfam" id="PF13360"/>
    </source>
</evidence>
<feature type="domain" description="Pyrrolo-quinoline quinone repeat" evidence="1">
    <location>
        <begin position="28"/>
        <end position="179"/>
    </location>
</feature>
<dbReference type="InterPro" id="IPR018391">
    <property type="entry name" value="PQQ_b-propeller_rpt"/>
</dbReference>
<name>A0ABQ3VIA7_9CHLR</name>
<dbReference type="InterPro" id="IPR002372">
    <property type="entry name" value="PQQ_rpt_dom"/>
</dbReference>
<keyword evidence="3" id="KW-1185">Reference proteome</keyword>
<evidence type="ECO:0000313" key="3">
    <source>
        <dbReference type="Proteomes" id="UP000635565"/>
    </source>
</evidence>
<feature type="domain" description="Pyrrolo-quinoline quinone repeat" evidence="1">
    <location>
        <begin position="202"/>
        <end position="318"/>
    </location>
</feature>
<comment type="caution">
    <text evidence="2">The sequence shown here is derived from an EMBL/GenBank/DDBJ whole genome shotgun (WGS) entry which is preliminary data.</text>
</comment>
<dbReference type="PANTHER" id="PTHR34512">
    <property type="entry name" value="CELL SURFACE PROTEIN"/>
    <property type="match status" value="1"/>
</dbReference>
<dbReference type="Proteomes" id="UP000635565">
    <property type="component" value="Unassembled WGS sequence"/>
</dbReference>
<reference evidence="2 3" key="1">
    <citation type="journal article" date="2021" name="Int. J. Syst. Evol. Microbiol.">
        <title>Reticulibacter mediterranei gen. nov., sp. nov., within the new family Reticulibacteraceae fam. nov., and Ktedonospora formicarum gen. nov., sp. nov., Ktedonobacter robiniae sp. nov., Dictyobacter formicarum sp. nov. and Dictyobacter arantiisoli sp. nov., belonging to the class Ktedonobacteria.</title>
        <authorList>
            <person name="Yabe S."/>
            <person name="Zheng Y."/>
            <person name="Wang C.M."/>
            <person name="Sakai Y."/>
            <person name="Abe K."/>
            <person name="Yokota A."/>
            <person name="Donadio S."/>
            <person name="Cavaletti L."/>
            <person name="Monciardini P."/>
        </authorList>
    </citation>
    <scope>NUCLEOTIDE SEQUENCE [LARGE SCALE GENOMIC DNA]</scope>
    <source>
        <strain evidence="2 3">SOSP1-9</strain>
    </source>
</reference>
<organism evidence="2 3">
    <name type="scientific">Dictyobacter formicarum</name>
    <dbReference type="NCBI Taxonomy" id="2778368"/>
    <lineage>
        <taxon>Bacteria</taxon>
        <taxon>Bacillati</taxon>
        <taxon>Chloroflexota</taxon>
        <taxon>Ktedonobacteria</taxon>
        <taxon>Ktedonobacterales</taxon>
        <taxon>Dictyobacteraceae</taxon>
        <taxon>Dictyobacter</taxon>
    </lineage>
</organism>
<protein>
    <recommendedName>
        <fullName evidence="1">Pyrrolo-quinoline quinone repeat domain-containing protein</fullName>
    </recommendedName>
</protein>
<dbReference type="Pfam" id="PF13360">
    <property type="entry name" value="PQQ_2"/>
    <property type="match status" value="2"/>
</dbReference>
<dbReference type="SUPFAM" id="SSF50998">
    <property type="entry name" value="Quinoprotein alcohol dehydrogenase-like"/>
    <property type="match status" value="2"/>
</dbReference>
<proteinExistence type="predicted"/>
<dbReference type="Gene3D" id="2.130.10.10">
    <property type="entry name" value="YVTN repeat-like/Quinoprotein amine dehydrogenase"/>
    <property type="match status" value="2"/>
</dbReference>
<evidence type="ECO:0000313" key="2">
    <source>
        <dbReference type="EMBL" id="GHO85515.1"/>
    </source>
</evidence>
<accession>A0ABQ3VIA7</accession>
<dbReference type="SMART" id="SM00564">
    <property type="entry name" value="PQQ"/>
    <property type="match status" value="6"/>
</dbReference>
<gene>
    <name evidence="2" type="ORF">KSZ_35210</name>
</gene>
<dbReference type="EMBL" id="BNJJ01000009">
    <property type="protein sequence ID" value="GHO85515.1"/>
    <property type="molecule type" value="Genomic_DNA"/>
</dbReference>